<dbReference type="GO" id="GO:0030313">
    <property type="term" value="C:cell envelope"/>
    <property type="evidence" value="ECO:0007669"/>
    <property type="project" value="UniProtKB-SubCell"/>
</dbReference>
<dbReference type="GO" id="GO:0055085">
    <property type="term" value="P:transmembrane transport"/>
    <property type="evidence" value="ECO:0007669"/>
    <property type="project" value="InterPro"/>
</dbReference>
<reference evidence="8 9" key="1">
    <citation type="submission" date="2018-09" db="EMBL/GenBank/DDBJ databases">
        <title>Paenibacillus aracenensis nov. sp. isolated from a cave in southern Spain.</title>
        <authorList>
            <person name="Jurado V."/>
            <person name="Gutierrez-Patricio S."/>
            <person name="Gonzalez-Pimentel J.L."/>
            <person name="Miller A.Z."/>
            <person name="Laiz L."/>
            <person name="Saiz-Jimenez C."/>
        </authorList>
    </citation>
    <scope>NUCLEOTIDE SEQUENCE [LARGE SCALE GENOMIC DNA]</scope>
    <source>
        <strain evidence="8 9">DSM 22867</strain>
    </source>
</reference>
<dbReference type="InterPro" id="IPR050490">
    <property type="entry name" value="Bact_solute-bd_prot1"/>
</dbReference>
<evidence type="ECO:0000256" key="3">
    <source>
        <dbReference type="ARBA" id="ARBA00022448"/>
    </source>
</evidence>
<proteinExistence type="inferred from homology"/>
<dbReference type="Proteomes" id="UP000266482">
    <property type="component" value="Unassembled WGS sequence"/>
</dbReference>
<keyword evidence="9" id="KW-1185">Reference proteome</keyword>
<comment type="subcellular location">
    <subcellularLocation>
        <location evidence="1">Cell envelope</location>
    </subcellularLocation>
</comment>
<evidence type="ECO:0000313" key="8">
    <source>
        <dbReference type="EMBL" id="RIX53163.1"/>
    </source>
</evidence>
<dbReference type="PROSITE" id="PS01037">
    <property type="entry name" value="SBP_BACTERIAL_1"/>
    <property type="match status" value="1"/>
</dbReference>
<evidence type="ECO:0000256" key="6">
    <source>
        <dbReference type="SAM" id="MobiDB-lite"/>
    </source>
</evidence>
<evidence type="ECO:0000256" key="5">
    <source>
        <dbReference type="ARBA" id="ARBA00022764"/>
    </source>
</evidence>
<keyword evidence="5" id="KW-0574">Periplasm</keyword>
<dbReference type="PANTHER" id="PTHR43649">
    <property type="entry name" value="ARABINOSE-BINDING PROTEIN-RELATED"/>
    <property type="match status" value="1"/>
</dbReference>
<comment type="similarity">
    <text evidence="2">Belongs to the bacterial solute-binding protein 1 family.</text>
</comment>
<evidence type="ECO:0000256" key="2">
    <source>
        <dbReference type="ARBA" id="ARBA00008520"/>
    </source>
</evidence>
<comment type="caution">
    <text evidence="8">The sequence shown here is derived from an EMBL/GenBank/DDBJ whole genome shotgun (WGS) entry which is preliminary data.</text>
</comment>
<dbReference type="AlphaFoldDB" id="A0A3A1V3J1"/>
<dbReference type="Gene3D" id="3.40.190.10">
    <property type="entry name" value="Periplasmic binding protein-like II"/>
    <property type="match status" value="1"/>
</dbReference>
<name>A0A3A1V3J1_9BACL</name>
<dbReference type="InterPro" id="IPR006059">
    <property type="entry name" value="SBP"/>
</dbReference>
<evidence type="ECO:0000313" key="9">
    <source>
        <dbReference type="Proteomes" id="UP000266482"/>
    </source>
</evidence>
<keyword evidence="4 7" id="KW-0732">Signal</keyword>
<evidence type="ECO:0000256" key="4">
    <source>
        <dbReference type="ARBA" id="ARBA00022729"/>
    </source>
</evidence>
<protein>
    <submittedName>
        <fullName evidence="8">Extracellular solute-binding protein</fullName>
    </submittedName>
</protein>
<dbReference type="InterPro" id="IPR006061">
    <property type="entry name" value="SBP_1_CS"/>
</dbReference>
<dbReference type="PANTHER" id="PTHR43649:SF31">
    <property type="entry name" value="SN-GLYCEROL-3-PHOSPHATE-BINDING PERIPLASMIC PROTEIN UGPB"/>
    <property type="match status" value="1"/>
</dbReference>
<dbReference type="Pfam" id="PF01547">
    <property type="entry name" value="SBP_bac_1"/>
    <property type="match status" value="1"/>
</dbReference>
<dbReference type="SUPFAM" id="SSF53850">
    <property type="entry name" value="Periplasmic binding protein-like II"/>
    <property type="match status" value="1"/>
</dbReference>
<sequence>MKTINKRKKAYSAAAGIILFSLLLSGCAGGNSGSGTAGGNSQETAAPSVAPSGETQEAGANAEPVTLTFYVGGGTLTDTEFNLFFVEPTKQKFPHVTLEKIVPAEGVTPAEVLTSNEPPDIIYQTSGSYYAFQELEALADLTPLAEKHGFDTKRLKPVLLESVLNFSKNGELFTLPFSSNVAALFYNKDIFDKFSVPYPPDEQITWDELLAIAQKLTVNDGGVQYIGTDLNNGPATLQGSYGIFALDSETGEPTLQSEQWRRVFETVQKSVQIPGYVQGEQFEYSRDSFLVDQNLAMRPTLLANLIGPLEELRAQGKPLNWDLAPIPNFADNLGQGKVANVHSVSISSVSKHKDIAFQVLANILSDDVQRIVSRNGRVPAIDNPELEKEFGADIEVLKGKKIENIFKAEPPVLKQHRWENDISKYLTQAFKDIALSGTDVNTAIRTAEDAIRKELETLKLTKPE</sequence>
<dbReference type="OrthoDB" id="3928382at2"/>
<dbReference type="EMBL" id="QXQA01000005">
    <property type="protein sequence ID" value="RIX53163.1"/>
    <property type="molecule type" value="Genomic_DNA"/>
</dbReference>
<dbReference type="PROSITE" id="PS51257">
    <property type="entry name" value="PROKAR_LIPOPROTEIN"/>
    <property type="match status" value="1"/>
</dbReference>
<feature type="region of interest" description="Disordered" evidence="6">
    <location>
        <begin position="33"/>
        <end position="59"/>
    </location>
</feature>
<keyword evidence="3" id="KW-0813">Transport</keyword>
<accession>A0A3A1V3J1</accession>
<feature type="signal peptide" evidence="7">
    <location>
        <begin position="1"/>
        <end position="30"/>
    </location>
</feature>
<evidence type="ECO:0000256" key="1">
    <source>
        <dbReference type="ARBA" id="ARBA00004196"/>
    </source>
</evidence>
<gene>
    <name evidence="8" type="ORF">D3P08_11055</name>
</gene>
<evidence type="ECO:0000256" key="7">
    <source>
        <dbReference type="SAM" id="SignalP"/>
    </source>
</evidence>
<feature type="chain" id="PRO_5017382419" evidence="7">
    <location>
        <begin position="31"/>
        <end position="464"/>
    </location>
</feature>
<organism evidence="8 9">
    <name type="scientific">Paenibacillus nanensis</name>
    <dbReference type="NCBI Taxonomy" id="393251"/>
    <lineage>
        <taxon>Bacteria</taxon>
        <taxon>Bacillati</taxon>
        <taxon>Bacillota</taxon>
        <taxon>Bacilli</taxon>
        <taxon>Bacillales</taxon>
        <taxon>Paenibacillaceae</taxon>
        <taxon>Paenibacillus</taxon>
    </lineage>
</organism>
<dbReference type="RefSeq" id="WP_119599743.1">
    <property type="nucleotide sequence ID" value="NZ_QXQA01000005.1"/>
</dbReference>